<keyword evidence="3" id="KW-1185">Reference proteome</keyword>
<feature type="compositionally biased region" description="Basic and acidic residues" evidence="1">
    <location>
        <begin position="1"/>
        <end position="11"/>
    </location>
</feature>
<accession>A0A550CKK5</accession>
<dbReference type="AlphaFoldDB" id="A0A550CKK5"/>
<feature type="region of interest" description="Disordered" evidence="1">
    <location>
        <begin position="1"/>
        <end position="60"/>
    </location>
</feature>
<sequence>MMATARRHDDMSVATQATASEDAYDRRRTGGEARRDACWTQPSSSWAMRGEKQRAGSPGC</sequence>
<protein>
    <submittedName>
        <fullName evidence="2">Uncharacterized protein</fullName>
    </submittedName>
</protein>
<gene>
    <name evidence="2" type="ORF">BD626DRAFT_488455</name>
</gene>
<name>A0A550CKK5_9AGAR</name>
<evidence type="ECO:0000313" key="3">
    <source>
        <dbReference type="Proteomes" id="UP000320762"/>
    </source>
</evidence>
<evidence type="ECO:0000313" key="2">
    <source>
        <dbReference type="EMBL" id="TRM65340.1"/>
    </source>
</evidence>
<reference evidence="2 3" key="1">
    <citation type="journal article" date="2019" name="New Phytol.">
        <title>Comparative genomics reveals unique wood-decay strategies and fruiting body development in the Schizophyllaceae.</title>
        <authorList>
            <person name="Almasi E."/>
            <person name="Sahu N."/>
            <person name="Krizsan K."/>
            <person name="Balint B."/>
            <person name="Kovacs G.M."/>
            <person name="Kiss B."/>
            <person name="Cseklye J."/>
            <person name="Drula E."/>
            <person name="Henrissat B."/>
            <person name="Nagy I."/>
            <person name="Chovatia M."/>
            <person name="Adam C."/>
            <person name="LaButti K."/>
            <person name="Lipzen A."/>
            <person name="Riley R."/>
            <person name="Grigoriev I.V."/>
            <person name="Nagy L.G."/>
        </authorList>
    </citation>
    <scope>NUCLEOTIDE SEQUENCE [LARGE SCALE GENOMIC DNA]</scope>
    <source>
        <strain evidence="2 3">NL-1724</strain>
    </source>
</reference>
<dbReference type="Proteomes" id="UP000320762">
    <property type="component" value="Unassembled WGS sequence"/>
</dbReference>
<evidence type="ECO:0000256" key="1">
    <source>
        <dbReference type="SAM" id="MobiDB-lite"/>
    </source>
</evidence>
<comment type="caution">
    <text evidence="2">The sequence shown here is derived from an EMBL/GenBank/DDBJ whole genome shotgun (WGS) entry which is preliminary data.</text>
</comment>
<feature type="compositionally biased region" description="Basic and acidic residues" evidence="1">
    <location>
        <begin position="23"/>
        <end position="37"/>
    </location>
</feature>
<proteinExistence type="predicted"/>
<organism evidence="2 3">
    <name type="scientific">Schizophyllum amplum</name>
    <dbReference type="NCBI Taxonomy" id="97359"/>
    <lineage>
        <taxon>Eukaryota</taxon>
        <taxon>Fungi</taxon>
        <taxon>Dikarya</taxon>
        <taxon>Basidiomycota</taxon>
        <taxon>Agaricomycotina</taxon>
        <taxon>Agaricomycetes</taxon>
        <taxon>Agaricomycetidae</taxon>
        <taxon>Agaricales</taxon>
        <taxon>Schizophyllaceae</taxon>
        <taxon>Schizophyllum</taxon>
    </lineage>
</organism>
<dbReference type="EMBL" id="VDMD01000005">
    <property type="protein sequence ID" value="TRM65340.1"/>
    <property type="molecule type" value="Genomic_DNA"/>
</dbReference>